<gene>
    <name evidence="7" type="ORF">Micbo1qcDRAFT_197553</name>
</gene>
<evidence type="ECO:0000259" key="6">
    <source>
        <dbReference type="PROSITE" id="PS50850"/>
    </source>
</evidence>
<dbReference type="OrthoDB" id="268400at2759"/>
<evidence type="ECO:0000256" key="5">
    <source>
        <dbReference type="SAM" id="Phobius"/>
    </source>
</evidence>
<organism evidence="7 8">
    <name type="scientific">Microdochium bolleyi</name>
    <dbReference type="NCBI Taxonomy" id="196109"/>
    <lineage>
        <taxon>Eukaryota</taxon>
        <taxon>Fungi</taxon>
        <taxon>Dikarya</taxon>
        <taxon>Ascomycota</taxon>
        <taxon>Pezizomycotina</taxon>
        <taxon>Sordariomycetes</taxon>
        <taxon>Xylariomycetidae</taxon>
        <taxon>Xylariales</taxon>
        <taxon>Microdochiaceae</taxon>
        <taxon>Microdochium</taxon>
    </lineage>
</organism>
<dbReference type="GO" id="GO:0005886">
    <property type="term" value="C:plasma membrane"/>
    <property type="evidence" value="ECO:0007669"/>
    <property type="project" value="TreeGrafter"/>
</dbReference>
<dbReference type="InterPro" id="IPR036259">
    <property type="entry name" value="MFS_trans_sf"/>
</dbReference>
<proteinExistence type="predicted"/>
<evidence type="ECO:0000313" key="7">
    <source>
        <dbReference type="EMBL" id="KXJ87878.1"/>
    </source>
</evidence>
<dbReference type="PROSITE" id="PS50850">
    <property type="entry name" value="MFS"/>
    <property type="match status" value="1"/>
</dbReference>
<dbReference type="InterPro" id="IPR020846">
    <property type="entry name" value="MFS_dom"/>
</dbReference>
<sequence>MAIHDPVSHTEDIPGTVDLNFSDGEETALGLALYPVPSQDPNDPLRWSQRKKYLLLFFVSAYSFMANSTLIGASVYVNFLAQLFGKTPNETSRLVTYPNLLFGFGSLLFVPLYHKIGRRPVMLLSLMIYAGGILGCALSNSYDVLLAFRIVHGFGSSVCEALPAQVVADVFFIHERGKALGWYTFALATGSLGALAASYMLAAGLSYNLFFWLSFALAVLLLISTFFGFEETMYFRAEKLAPDTPTTGVSPVSKMAEKEEAAAGEMIETRIPDNETADPVPPRKSYAQQLKPWGPTDPHTAILIMIISLHYVLCDDVRRTNRGLTRAHNDWRSRLDRLHASSGAEVVQFHILCG</sequence>
<feature type="transmembrane region" description="Helical" evidence="5">
    <location>
        <begin position="180"/>
        <end position="203"/>
    </location>
</feature>
<keyword evidence="2 5" id="KW-0812">Transmembrane</keyword>
<dbReference type="EMBL" id="KQ964260">
    <property type="protein sequence ID" value="KXJ87878.1"/>
    <property type="molecule type" value="Genomic_DNA"/>
</dbReference>
<feature type="transmembrane region" description="Helical" evidence="5">
    <location>
        <begin position="209"/>
        <end position="229"/>
    </location>
</feature>
<evidence type="ECO:0000256" key="1">
    <source>
        <dbReference type="ARBA" id="ARBA00004141"/>
    </source>
</evidence>
<reference evidence="8" key="1">
    <citation type="submission" date="2016-02" db="EMBL/GenBank/DDBJ databases">
        <title>Draft genome sequence of Microdochium bolleyi, a fungal endophyte of beachgrass.</title>
        <authorList>
            <consortium name="DOE Joint Genome Institute"/>
            <person name="David A.S."/>
            <person name="May G."/>
            <person name="Haridas S."/>
            <person name="Lim J."/>
            <person name="Wang M."/>
            <person name="Labutti K."/>
            <person name="Lipzen A."/>
            <person name="Barry K."/>
            <person name="Grigoriev I.V."/>
        </authorList>
    </citation>
    <scope>NUCLEOTIDE SEQUENCE [LARGE SCALE GENOMIC DNA]</scope>
    <source>
        <strain evidence="8">J235TASD1</strain>
    </source>
</reference>
<keyword evidence="3 5" id="KW-1133">Transmembrane helix</keyword>
<dbReference type="PANTHER" id="PTHR23502:SF160">
    <property type="entry name" value="MAJOR FACILITATOR SUPERFAMILY (MFS) PROFILE DOMAIN-CONTAINING PROTEIN-RELATED"/>
    <property type="match status" value="1"/>
</dbReference>
<evidence type="ECO:0000256" key="2">
    <source>
        <dbReference type="ARBA" id="ARBA00022692"/>
    </source>
</evidence>
<comment type="subcellular location">
    <subcellularLocation>
        <location evidence="1">Membrane</location>
        <topology evidence="1">Multi-pass membrane protein</topology>
    </subcellularLocation>
</comment>
<keyword evidence="4 5" id="KW-0472">Membrane</keyword>
<evidence type="ECO:0000256" key="4">
    <source>
        <dbReference type="ARBA" id="ARBA00023136"/>
    </source>
</evidence>
<evidence type="ECO:0000256" key="3">
    <source>
        <dbReference type="ARBA" id="ARBA00022989"/>
    </source>
</evidence>
<evidence type="ECO:0000313" key="8">
    <source>
        <dbReference type="Proteomes" id="UP000070501"/>
    </source>
</evidence>
<dbReference type="AlphaFoldDB" id="A0A136ISL4"/>
<dbReference type="Gene3D" id="1.20.1250.20">
    <property type="entry name" value="MFS general substrate transporter like domains"/>
    <property type="match status" value="1"/>
</dbReference>
<dbReference type="InterPro" id="IPR011701">
    <property type="entry name" value="MFS"/>
</dbReference>
<dbReference type="PANTHER" id="PTHR23502">
    <property type="entry name" value="MAJOR FACILITATOR SUPERFAMILY"/>
    <property type="match status" value="1"/>
</dbReference>
<feature type="transmembrane region" description="Helical" evidence="5">
    <location>
        <begin position="53"/>
        <end position="77"/>
    </location>
</feature>
<dbReference type="Pfam" id="PF07690">
    <property type="entry name" value="MFS_1"/>
    <property type="match status" value="1"/>
</dbReference>
<dbReference type="STRING" id="196109.A0A136ISL4"/>
<keyword evidence="8" id="KW-1185">Reference proteome</keyword>
<dbReference type="GO" id="GO:0022857">
    <property type="term" value="F:transmembrane transporter activity"/>
    <property type="evidence" value="ECO:0007669"/>
    <property type="project" value="InterPro"/>
</dbReference>
<dbReference type="Proteomes" id="UP000070501">
    <property type="component" value="Unassembled WGS sequence"/>
</dbReference>
<feature type="transmembrane region" description="Helical" evidence="5">
    <location>
        <begin position="97"/>
        <end position="114"/>
    </location>
</feature>
<name>A0A136ISL4_9PEZI</name>
<feature type="domain" description="Major facilitator superfamily (MFS) profile" evidence="6">
    <location>
        <begin position="53"/>
        <end position="354"/>
    </location>
</feature>
<accession>A0A136ISL4</accession>
<dbReference type="SUPFAM" id="SSF103473">
    <property type="entry name" value="MFS general substrate transporter"/>
    <property type="match status" value="1"/>
</dbReference>
<protein>
    <submittedName>
        <fullName evidence="7">Major facilitator superfamily domain-containing protein</fullName>
    </submittedName>
</protein>
<feature type="transmembrane region" description="Helical" evidence="5">
    <location>
        <begin position="121"/>
        <end position="142"/>
    </location>
</feature>
<dbReference type="InParanoid" id="A0A136ISL4"/>